<feature type="repeat" description="ANK" evidence="3">
    <location>
        <begin position="62"/>
        <end position="94"/>
    </location>
</feature>
<keyword evidence="1" id="KW-0677">Repeat</keyword>
<dbReference type="PROSITE" id="PS50297">
    <property type="entry name" value="ANK_REP_REGION"/>
    <property type="match status" value="1"/>
</dbReference>
<dbReference type="PANTHER" id="PTHR24201">
    <property type="entry name" value="ANK_REP_REGION DOMAIN-CONTAINING PROTEIN"/>
    <property type="match status" value="1"/>
</dbReference>
<proteinExistence type="predicted"/>
<dbReference type="InParanoid" id="A0A0C3DT45"/>
<dbReference type="EMBL" id="KN832872">
    <property type="protein sequence ID" value="KIN05248.1"/>
    <property type="molecule type" value="Genomic_DNA"/>
</dbReference>
<evidence type="ECO:0000313" key="4">
    <source>
        <dbReference type="EMBL" id="KIN05248.1"/>
    </source>
</evidence>
<dbReference type="Proteomes" id="UP000054321">
    <property type="component" value="Unassembled WGS sequence"/>
</dbReference>
<dbReference type="Gene3D" id="1.25.40.20">
    <property type="entry name" value="Ankyrin repeat-containing domain"/>
    <property type="match status" value="2"/>
</dbReference>
<keyword evidence="5" id="KW-1185">Reference proteome</keyword>
<reference evidence="5" key="2">
    <citation type="submission" date="2015-01" db="EMBL/GenBank/DDBJ databases">
        <title>Evolutionary Origins and Diversification of the Mycorrhizal Mutualists.</title>
        <authorList>
            <consortium name="DOE Joint Genome Institute"/>
            <consortium name="Mycorrhizal Genomics Consortium"/>
            <person name="Kohler A."/>
            <person name="Kuo A."/>
            <person name="Nagy L.G."/>
            <person name="Floudas D."/>
            <person name="Copeland A."/>
            <person name="Barry K.W."/>
            <person name="Cichocki N."/>
            <person name="Veneault-Fourrey C."/>
            <person name="LaButti K."/>
            <person name="Lindquist E.A."/>
            <person name="Lipzen A."/>
            <person name="Lundell T."/>
            <person name="Morin E."/>
            <person name="Murat C."/>
            <person name="Riley R."/>
            <person name="Ohm R."/>
            <person name="Sun H."/>
            <person name="Tunlid A."/>
            <person name="Henrissat B."/>
            <person name="Grigoriev I.V."/>
            <person name="Hibbett D.S."/>
            <person name="Martin F."/>
        </authorList>
    </citation>
    <scope>NUCLEOTIDE SEQUENCE [LARGE SCALE GENOMIC DNA]</scope>
    <source>
        <strain evidence="5">Zn</strain>
    </source>
</reference>
<gene>
    <name evidence="4" type="ORF">OIDMADRAFT_177513</name>
</gene>
<dbReference type="PROSITE" id="PS50088">
    <property type="entry name" value="ANK_REPEAT"/>
    <property type="match status" value="2"/>
</dbReference>
<feature type="repeat" description="ANK" evidence="3">
    <location>
        <begin position="208"/>
        <end position="241"/>
    </location>
</feature>
<dbReference type="InterPro" id="IPR002110">
    <property type="entry name" value="Ankyrin_rpt"/>
</dbReference>
<keyword evidence="2 3" id="KW-0040">ANK repeat</keyword>
<sequence>MAPLHEAVLLGSLESVNVWIPRSDKNERNFLGQTPVHFAVSDPRRLLALVNAGHDVDAADNFGITPLMYAAAANHEECLIALLEAGANPCLRDTRHQRTFMQYAAIRGHWNLILKSLCWIEAVAGEEIAKDWAQQATILYHVVYPQYDEKREVSLQQLLAKCGPVNFTFDDCNKGLHNNTLLHYVKSIKSVEALLEHGFTPVNYVNSNGQHALISAALYLNEPGVLHRLLMAGAEIDLRDNFYHTTLYYVLDGLPTFYGNKTWSTMDSLRILLANGADVLCRDRCRCPCSPNGCLSSAILGYSAYEHFWSTSTHVPVWSLEWLSLILEYRGTSEAKTILLSFIRKAKFDEMEMTHVCCNRGRTKFSALLPQKPSISDEDIDEILDEESEFVEILENEMALSSAKVYETLLDDWRLQIKASLEKCCEKAMEYNKRIKRNNALSQTECYSVDYKNDCFTMNINCYPKYKDPLRDVASDIAQYIHWMEHEYRCGSTSHLGIDISPRDDWYSKRVSWLHRLVSVLEISTAEISDRMRNMWIPDTEEKYGPSNVEESIKHILQSWGDMGRTSDFADW</sequence>
<dbReference type="AlphaFoldDB" id="A0A0C3DT45"/>
<evidence type="ECO:0000256" key="1">
    <source>
        <dbReference type="ARBA" id="ARBA00022737"/>
    </source>
</evidence>
<organism evidence="4 5">
    <name type="scientific">Oidiodendron maius (strain Zn)</name>
    <dbReference type="NCBI Taxonomy" id="913774"/>
    <lineage>
        <taxon>Eukaryota</taxon>
        <taxon>Fungi</taxon>
        <taxon>Dikarya</taxon>
        <taxon>Ascomycota</taxon>
        <taxon>Pezizomycotina</taxon>
        <taxon>Leotiomycetes</taxon>
        <taxon>Leotiomycetes incertae sedis</taxon>
        <taxon>Myxotrichaceae</taxon>
        <taxon>Oidiodendron</taxon>
    </lineage>
</organism>
<evidence type="ECO:0000256" key="3">
    <source>
        <dbReference type="PROSITE-ProRule" id="PRU00023"/>
    </source>
</evidence>
<evidence type="ECO:0000313" key="5">
    <source>
        <dbReference type="Proteomes" id="UP000054321"/>
    </source>
</evidence>
<accession>A0A0C3DT45</accession>
<dbReference type="InterPro" id="IPR036770">
    <property type="entry name" value="Ankyrin_rpt-contain_sf"/>
</dbReference>
<dbReference type="OrthoDB" id="3553461at2759"/>
<dbReference type="STRING" id="913774.A0A0C3DT45"/>
<dbReference type="InterPro" id="IPR050776">
    <property type="entry name" value="Ank_Repeat/CDKN_Inhibitor"/>
</dbReference>
<dbReference type="HOGENOM" id="CLU_449189_0_0_1"/>
<evidence type="ECO:0000256" key="2">
    <source>
        <dbReference type="ARBA" id="ARBA00023043"/>
    </source>
</evidence>
<dbReference type="SMART" id="SM00248">
    <property type="entry name" value="ANK"/>
    <property type="match status" value="4"/>
</dbReference>
<dbReference type="SUPFAM" id="SSF48403">
    <property type="entry name" value="Ankyrin repeat"/>
    <property type="match status" value="1"/>
</dbReference>
<reference evidence="4 5" key="1">
    <citation type="submission" date="2014-04" db="EMBL/GenBank/DDBJ databases">
        <authorList>
            <consortium name="DOE Joint Genome Institute"/>
            <person name="Kuo A."/>
            <person name="Martino E."/>
            <person name="Perotto S."/>
            <person name="Kohler A."/>
            <person name="Nagy L.G."/>
            <person name="Floudas D."/>
            <person name="Copeland A."/>
            <person name="Barry K.W."/>
            <person name="Cichocki N."/>
            <person name="Veneault-Fourrey C."/>
            <person name="LaButti K."/>
            <person name="Lindquist E.A."/>
            <person name="Lipzen A."/>
            <person name="Lundell T."/>
            <person name="Morin E."/>
            <person name="Murat C."/>
            <person name="Sun H."/>
            <person name="Tunlid A."/>
            <person name="Henrissat B."/>
            <person name="Grigoriev I.V."/>
            <person name="Hibbett D.S."/>
            <person name="Martin F."/>
            <person name="Nordberg H.P."/>
            <person name="Cantor M.N."/>
            <person name="Hua S.X."/>
        </authorList>
    </citation>
    <scope>NUCLEOTIDE SEQUENCE [LARGE SCALE GENOMIC DNA]</scope>
    <source>
        <strain evidence="4 5">Zn</strain>
    </source>
</reference>
<protein>
    <submittedName>
        <fullName evidence="4">Uncharacterized protein</fullName>
    </submittedName>
</protein>
<name>A0A0C3DT45_OIDMZ</name>
<dbReference type="PANTHER" id="PTHR24201:SF15">
    <property type="entry name" value="ANKYRIN REPEAT DOMAIN-CONTAINING PROTEIN 66"/>
    <property type="match status" value="1"/>
</dbReference>
<dbReference type="Pfam" id="PF12796">
    <property type="entry name" value="Ank_2"/>
    <property type="match status" value="1"/>
</dbReference>